<evidence type="ECO:0000313" key="2">
    <source>
        <dbReference type="EMBL" id="CYV43159.1"/>
    </source>
</evidence>
<reference evidence="2 3" key="1">
    <citation type="submission" date="2016-02" db="EMBL/GenBank/DDBJ databases">
        <authorList>
            <consortium name="Pathogen Informatics"/>
        </authorList>
    </citation>
    <scope>NUCLEOTIDE SEQUENCE [LARGE SCALE GENOMIC DNA]</scope>
    <source>
        <strain evidence="2 3">LSS79</strain>
    </source>
</reference>
<dbReference type="Proteomes" id="UP000075193">
    <property type="component" value="Unassembled WGS sequence"/>
</dbReference>
<dbReference type="GO" id="GO:0003677">
    <property type="term" value="F:DNA binding"/>
    <property type="evidence" value="ECO:0007669"/>
    <property type="project" value="UniProtKB-UniRule"/>
</dbReference>
<name>A0A116MEE9_STRSU</name>
<protein>
    <submittedName>
        <fullName evidence="2">Integrase family protein</fullName>
    </submittedName>
</protein>
<organism evidence="2 3">
    <name type="scientific">Streptococcus suis</name>
    <dbReference type="NCBI Taxonomy" id="1307"/>
    <lineage>
        <taxon>Bacteria</taxon>
        <taxon>Bacillati</taxon>
        <taxon>Bacillota</taxon>
        <taxon>Bacilli</taxon>
        <taxon>Lactobacillales</taxon>
        <taxon>Streptococcaceae</taxon>
        <taxon>Streptococcus</taxon>
    </lineage>
</organism>
<keyword evidence="1" id="KW-0238">DNA-binding</keyword>
<sequence length="49" mass="5886">MNYDTIQRYLDFCAIQRRLSSHTIRAYKSDLHQYYTMILGPILLFSTNI</sequence>
<dbReference type="GO" id="GO:0015074">
    <property type="term" value="P:DNA integration"/>
    <property type="evidence" value="ECO:0007669"/>
    <property type="project" value="InterPro"/>
</dbReference>
<dbReference type="InterPro" id="IPR044068">
    <property type="entry name" value="CB"/>
</dbReference>
<dbReference type="InterPro" id="IPR010998">
    <property type="entry name" value="Integrase_recombinase_N"/>
</dbReference>
<gene>
    <name evidence="2" type="ORF">ERS132441_00315</name>
</gene>
<dbReference type="Pfam" id="PF02899">
    <property type="entry name" value="Phage_int_SAM_1"/>
    <property type="match status" value="1"/>
</dbReference>
<evidence type="ECO:0000256" key="1">
    <source>
        <dbReference type="ARBA" id="ARBA00023125"/>
    </source>
</evidence>
<evidence type="ECO:0000313" key="3">
    <source>
        <dbReference type="Proteomes" id="UP000075193"/>
    </source>
</evidence>
<dbReference type="SUPFAM" id="SSF47823">
    <property type="entry name" value="lambda integrase-like, N-terminal domain"/>
    <property type="match status" value="1"/>
</dbReference>
<dbReference type="EMBL" id="FIIC01000002">
    <property type="protein sequence ID" value="CYV43159.1"/>
    <property type="molecule type" value="Genomic_DNA"/>
</dbReference>
<dbReference type="AlphaFoldDB" id="A0A116MEE9"/>
<dbReference type="InterPro" id="IPR004107">
    <property type="entry name" value="Integrase_SAM-like_N"/>
</dbReference>
<dbReference type="Gene3D" id="1.10.150.130">
    <property type="match status" value="1"/>
</dbReference>
<accession>A0A116MEE9</accession>
<dbReference type="PROSITE" id="PS51900">
    <property type="entry name" value="CB"/>
    <property type="match status" value="1"/>
</dbReference>
<proteinExistence type="predicted"/>